<protein>
    <submittedName>
        <fullName evidence="2">Uncharacterized protein</fullName>
    </submittedName>
</protein>
<gene>
    <name evidence="2" type="ORF">UFOVP877_11</name>
</gene>
<evidence type="ECO:0000313" key="2">
    <source>
        <dbReference type="EMBL" id="CAB4168390.1"/>
    </source>
</evidence>
<accession>A0A6J5P948</accession>
<sequence>MKTSDHPSLPYNGKSGHIARSKTSTARALHEDATGVTGKRQLQILDVLDTAEFGKTWSELGNDLNLHHGQISGALSVLHNAGRVFALRRERNNSQIYYHCKYRTSFGDYERLDFPVKTAHAQASDALQALLLAVDQLIECQTMQTVAAVRHANEMYKAVKHGV</sequence>
<proteinExistence type="predicted"/>
<name>A0A6J5P948_9CAUD</name>
<dbReference type="InterPro" id="IPR036390">
    <property type="entry name" value="WH_DNA-bd_sf"/>
</dbReference>
<dbReference type="EMBL" id="LR796825">
    <property type="protein sequence ID" value="CAB4168390.1"/>
    <property type="molecule type" value="Genomic_DNA"/>
</dbReference>
<dbReference type="SUPFAM" id="SSF46785">
    <property type="entry name" value="Winged helix' DNA-binding domain"/>
    <property type="match status" value="1"/>
</dbReference>
<reference evidence="2" key="1">
    <citation type="submission" date="2020-05" db="EMBL/GenBank/DDBJ databases">
        <authorList>
            <person name="Chiriac C."/>
            <person name="Salcher M."/>
            <person name="Ghai R."/>
            <person name="Kavagutti S V."/>
        </authorList>
    </citation>
    <scope>NUCLEOTIDE SEQUENCE</scope>
</reference>
<organism evidence="2">
    <name type="scientific">uncultured Caudovirales phage</name>
    <dbReference type="NCBI Taxonomy" id="2100421"/>
    <lineage>
        <taxon>Viruses</taxon>
        <taxon>Duplodnaviria</taxon>
        <taxon>Heunggongvirae</taxon>
        <taxon>Uroviricota</taxon>
        <taxon>Caudoviricetes</taxon>
        <taxon>Peduoviridae</taxon>
        <taxon>Maltschvirus</taxon>
        <taxon>Maltschvirus maltsch</taxon>
    </lineage>
</organism>
<feature type="region of interest" description="Disordered" evidence="1">
    <location>
        <begin position="1"/>
        <end position="20"/>
    </location>
</feature>
<evidence type="ECO:0000256" key="1">
    <source>
        <dbReference type="SAM" id="MobiDB-lite"/>
    </source>
</evidence>